<proteinExistence type="predicted"/>
<keyword evidence="2" id="KW-1185">Reference proteome</keyword>
<organism evidence="1 2">
    <name type="scientific">Cetobacterium ceti</name>
    <dbReference type="NCBI Taxonomy" id="180163"/>
    <lineage>
        <taxon>Bacteria</taxon>
        <taxon>Fusobacteriati</taxon>
        <taxon>Fusobacteriota</taxon>
        <taxon>Fusobacteriia</taxon>
        <taxon>Fusobacteriales</taxon>
        <taxon>Fusobacteriaceae</taxon>
        <taxon>Cetobacterium</taxon>
    </lineage>
</organism>
<gene>
    <name evidence="1" type="ORF">SAMN02745174_02281</name>
</gene>
<dbReference type="RefSeq" id="WP_078694719.1">
    <property type="nucleotide sequence ID" value="NZ_FUWX01000021.1"/>
</dbReference>
<evidence type="ECO:0000313" key="1">
    <source>
        <dbReference type="EMBL" id="SKA01636.1"/>
    </source>
</evidence>
<dbReference type="EMBL" id="FUWX01000021">
    <property type="protein sequence ID" value="SKA01636.1"/>
    <property type="molecule type" value="Genomic_DNA"/>
</dbReference>
<dbReference type="STRING" id="180163.SAMN02745174_02281"/>
<accession>A0A1T4QDD2</accession>
<protein>
    <recommendedName>
        <fullName evidence="3">ATP-binding sugar transporter</fullName>
    </recommendedName>
</protein>
<evidence type="ECO:0000313" key="2">
    <source>
        <dbReference type="Proteomes" id="UP000191153"/>
    </source>
</evidence>
<name>A0A1T4QDD2_9FUSO</name>
<reference evidence="1 2" key="1">
    <citation type="submission" date="2017-02" db="EMBL/GenBank/DDBJ databases">
        <authorList>
            <person name="Peterson S.W."/>
        </authorList>
    </citation>
    <scope>NUCLEOTIDE SEQUENCE [LARGE SCALE GENOMIC DNA]</scope>
    <source>
        <strain evidence="1 2">ATCC 700028</strain>
    </source>
</reference>
<dbReference type="Proteomes" id="UP000191153">
    <property type="component" value="Unassembled WGS sequence"/>
</dbReference>
<evidence type="ECO:0008006" key="3">
    <source>
        <dbReference type="Google" id="ProtNLM"/>
    </source>
</evidence>
<sequence length="108" mass="12598">MKLNELFEKDIDDVFFDSTETMEYVNVNGEKMPGILILESQLSSKISKDSQGIYQGDGTVLYLKYNEEFYYKNRAGKILEINEVMYKISNRSKEFGMAKFKLEDCEGY</sequence>
<dbReference type="AlphaFoldDB" id="A0A1T4QDD2"/>